<dbReference type="AlphaFoldDB" id="A0A6A7G3X4"/>
<dbReference type="InterPro" id="IPR000210">
    <property type="entry name" value="BTB/POZ_dom"/>
</dbReference>
<feature type="region of interest" description="Disordered" evidence="2">
    <location>
        <begin position="719"/>
        <end position="739"/>
    </location>
</feature>
<dbReference type="GO" id="GO:0006357">
    <property type="term" value="P:regulation of transcription by RNA polymerase II"/>
    <property type="evidence" value="ECO:0007669"/>
    <property type="project" value="TreeGrafter"/>
</dbReference>
<dbReference type="SMART" id="SM00225">
    <property type="entry name" value="BTB"/>
    <property type="match status" value="1"/>
</dbReference>
<dbReference type="GO" id="GO:0005634">
    <property type="term" value="C:nucleus"/>
    <property type="evidence" value="ECO:0007669"/>
    <property type="project" value="TreeGrafter"/>
</dbReference>
<feature type="compositionally biased region" description="Polar residues" evidence="2">
    <location>
        <begin position="903"/>
        <end position="913"/>
    </location>
</feature>
<evidence type="ECO:0000256" key="1">
    <source>
        <dbReference type="ARBA" id="ARBA00023242"/>
    </source>
</evidence>
<feature type="compositionally biased region" description="Polar residues" evidence="2">
    <location>
        <begin position="1109"/>
        <end position="1121"/>
    </location>
</feature>
<evidence type="ECO:0000313" key="4">
    <source>
        <dbReference type="EMBL" id="LAC24773.1"/>
    </source>
</evidence>
<dbReference type="Gene3D" id="3.30.710.10">
    <property type="entry name" value="Potassium Channel Kv1.1, Chain A"/>
    <property type="match status" value="1"/>
</dbReference>
<sequence>MASFQKLCLRWNNHTANLLDTLNSLLSSQQHSDVTLACQGEIWHLHRLVLSASSSHFAGLLADVAPGQSPLIIVDGPSALDIGALVRFIYHGEVSVDQDQLKDLLKTASALKIKGLAEFPTDGGVSSCHATLQNIPPQPPPSAYGSQLHDRKYKLVDSSEYPSSQLPSTINVTELPHEQSEIEADPLPLNLSCKRNSSGDIIEAETSRQEIDDDFSYENQDISDEASPSTLPKEINTGHPQHLSRPICPKNQIVQDYSRDRSGTTGTYYKYFSPSGNKVHISESKSYYVMSESSKNDQTGVRNIDSYPAAPIQTVNIQPGPSSWKSASQGVIREARPLLLSDVDNNVYQVPSSYSVIAPASIPSQDLQNHVIKEPSPSTIILPQPSIKQLRTMEAVGHSVGLQGVNERHPSVPVSLVGVTLPTSSSMTVLNPVAQTSSIYSIEVNPQIRPPIPIKKYHELVTVSQSQIIKTSEHVVDVRAPPALDTQCKLPTIPCIPKYKFIPVKSEQIHVTDDGQRFIESKNVPECASIKTQPCDIKHELIPLKTSPPLSSNDSFTDDINPVGAPILTSAFLSGKPLATTTIPTSSLLNTPIKRSTSPLQPITSIHTSQVSPHVPLVSPPQQTILPNTFSPSVITPDQKPILKPITGRSHTPSKNIPTDDLPSQSVPCSIRGNEGALHSSSGLYSSNQYPMYFSSTTSTTTTTTTSTSSNTVAVSVSTTSPVSATPATSDSTNNSSQRVSINMRTFKEEWRRQLLVDYDSNTNMSICMLCFTTFKSYDGPRKNTYVKHAKRFHPVLEEYSEEERDMIISNYEKQYKFDVDMQKEVNKTFRCGSGGGSSLCNSGGSSRGSKVARNCLLPASVVGSSSSGGAANASSGSSTGSSSLPGSRPETDGEEELIPSQLGKSRSGTPDSDGSLEVHDPVPVGPSSGGRGCTAGASSGGGDNPVTSGHAVGELSAGEPDGNSAQHSTITSSSFTTAAGFIQSRAGSSGTRSQSHSSSYPVTGSSSSTGTPGKITTSSISPNARQVALAIPSLPSSATYAAVQSSSATLGCLPSSSFTTIPSSSTLVFANIIPSSSTLSSTSSTTYTSLNMSSYPHHPPKQRHIESAPTNTCNNNSNPASFTDKFDGRLRSGMSHGVTSLTVPHQQSGSSTTAALIVGTTVASSPSVSRTAVLRSAAPSVANHASQSISVQNSPTIASVTVTRASTDSADSNTSVTVAAV</sequence>
<dbReference type="PANTHER" id="PTHR23110:SF109">
    <property type="entry name" value="FI07618P-RELATED"/>
    <property type="match status" value="1"/>
</dbReference>
<feature type="region of interest" description="Disordered" evidence="2">
    <location>
        <begin position="864"/>
        <end position="971"/>
    </location>
</feature>
<accession>A0A6A7G3X4</accession>
<feature type="domain" description="BTB" evidence="3">
    <location>
        <begin position="32"/>
        <end position="98"/>
    </location>
</feature>
<evidence type="ECO:0000259" key="3">
    <source>
        <dbReference type="PROSITE" id="PS50097"/>
    </source>
</evidence>
<dbReference type="PANTHER" id="PTHR23110">
    <property type="entry name" value="BTB DOMAIN TRANSCRIPTION FACTOR"/>
    <property type="match status" value="1"/>
</dbReference>
<proteinExistence type="evidence at transcript level"/>
<protein>
    <submittedName>
        <fullName evidence="4">Mucin-5AC-like</fullName>
    </submittedName>
</protein>
<reference evidence="4" key="1">
    <citation type="submission" date="2017-11" db="EMBL/GenBank/DDBJ databases">
        <title>The sensing device of the deep-sea amphipod.</title>
        <authorList>
            <person name="Kobayashi H."/>
            <person name="Nagahama T."/>
            <person name="Arai W."/>
            <person name="Sasagawa Y."/>
            <person name="Umeda M."/>
            <person name="Hayashi T."/>
            <person name="Nikaido I."/>
            <person name="Watanabe H."/>
            <person name="Oguri K."/>
            <person name="Kitazato H."/>
            <person name="Fujioka K."/>
            <person name="Kido Y."/>
            <person name="Takami H."/>
        </authorList>
    </citation>
    <scope>NUCLEOTIDE SEQUENCE</scope>
    <source>
        <tissue evidence="4">Whole body</tissue>
    </source>
</reference>
<feature type="compositionally biased region" description="Low complexity" evidence="2">
    <location>
        <begin position="1077"/>
        <end position="1096"/>
    </location>
</feature>
<dbReference type="Pfam" id="PF18658">
    <property type="entry name" value="zf-C2H2_12"/>
    <property type="match status" value="1"/>
</dbReference>
<keyword evidence="1" id="KW-0539">Nucleus</keyword>
<feature type="region of interest" description="Disordered" evidence="2">
    <location>
        <begin position="985"/>
        <end position="1020"/>
    </location>
</feature>
<name>A0A6A7G3X4_9CRUS</name>
<evidence type="ECO:0000256" key="2">
    <source>
        <dbReference type="SAM" id="MobiDB-lite"/>
    </source>
</evidence>
<feature type="region of interest" description="Disordered" evidence="2">
    <location>
        <begin position="220"/>
        <end position="246"/>
    </location>
</feature>
<feature type="compositionally biased region" description="Low complexity" evidence="2">
    <location>
        <begin position="989"/>
        <end position="1020"/>
    </location>
</feature>
<dbReference type="InterPro" id="IPR011333">
    <property type="entry name" value="SKP1/BTB/POZ_sf"/>
</dbReference>
<feature type="compositionally biased region" description="Low complexity" evidence="2">
    <location>
        <begin position="864"/>
        <end position="888"/>
    </location>
</feature>
<feature type="compositionally biased region" description="Gly residues" evidence="2">
    <location>
        <begin position="928"/>
        <end position="944"/>
    </location>
</feature>
<dbReference type="EMBL" id="IACT01005624">
    <property type="protein sequence ID" value="LAC24773.1"/>
    <property type="molecule type" value="mRNA"/>
</dbReference>
<feature type="region of interest" description="Disordered" evidence="2">
    <location>
        <begin position="128"/>
        <end position="147"/>
    </location>
</feature>
<feature type="compositionally biased region" description="Low complexity" evidence="2">
    <location>
        <begin position="719"/>
        <end position="733"/>
    </location>
</feature>
<dbReference type="SUPFAM" id="SSF54695">
    <property type="entry name" value="POZ domain"/>
    <property type="match status" value="1"/>
</dbReference>
<dbReference type="PROSITE" id="PS50097">
    <property type="entry name" value="BTB"/>
    <property type="match status" value="1"/>
</dbReference>
<organism evidence="4">
    <name type="scientific">Hirondellea gigas</name>
    <dbReference type="NCBI Taxonomy" id="1518452"/>
    <lineage>
        <taxon>Eukaryota</taxon>
        <taxon>Metazoa</taxon>
        <taxon>Ecdysozoa</taxon>
        <taxon>Arthropoda</taxon>
        <taxon>Crustacea</taxon>
        <taxon>Multicrustacea</taxon>
        <taxon>Malacostraca</taxon>
        <taxon>Eumalacostraca</taxon>
        <taxon>Peracarida</taxon>
        <taxon>Amphipoda</taxon>
        <taxon>Amphilochidea</taxon>
        <taxon>Lysianassida</taxon>
        <taxon>Lysianassidira</taxon>
        <taxon>Lysianassoidea</taxon>
        <taxon>Lysianassidae</taxon>
        <taxon>Hirondellea</taxon>
    </lineage>
</organism>
<dbReference type="Pfam" id="PF00651">
    <property type="entry name" value="BTB"/>
    <property type="match status" value="1"/>
</dbReference>
<dbReference type="InterPro" id="IPR051095">
    <property type="entry name" value="Dros_DevTransReg"/>
</dbReference>
<feature type="region of interest" description="Disordered" evidence="2">
    <location>
        <begin position="1077"/>
        <end position="1121"/>
    </location>
</feature>
<dbReference type="InterPro" id="IPR040647">
    <property type="entry name" value="SPIN-DOC_Znf-C2H2"/>
</dbReference>
<dbReference type="CDD" id="cd18315">
    <property type="entry name" value="BTB_POZ_BAB-like"/>
    <property type="match status" value="1"/>
</dbReference>